<dbReference type="EMBL" id="DF967972">
    <property type="protein sequence ID" value="GAP14060.1"/>
    <property type="molecule type" value="Genomic_DNA"/>
</dbReference>
<proteinExistence type="inferred from homology"/>
<feature type="domain" description="N-acetyltransferase" evidence="4">
    <location>
        <begin position="19"/>
        <end position="171"/>
    </location>
</feature>
<dbReference type="InterPro" id="IPR000182">
    <property type="entry name" value="GNAT_dom"/>
</dbReference>
<dbReference type="PANTHER" id="PTHR43792">
    <property type="entry name" value="GNAT FAMILY, PUTATIVE (AFU_ORTHOLOGUE AFUA_3G00765)-RELATED-RELATED"/>
    <property type="match status" value="1"/>
</dbReference>
<dbReference type="Gene3D" id="3.40.630.30">
    <property type="match status" value="1"/>
</dbReference>
<dbReference type="InterPro" id="IPR051531">
    <property type="entry name" value="N-acetyltransferase"/>
</dbReference>
<evidence type="ECO:0000256" key="1">
    <source>
        <dbReference type="ARBA" id="ARBA00022679"/>
    </source>
</evidence>
<comment type="similarity">
    <text evidence="3">Belongs to the acetyltransferase family. RimJ subfamily.</text>
</comment>
<dbReference type="STRING" id="360412.LARV_01822"/>
<reference evidence="5" key="1">
    <citation type="submission" date="2015-07" db="EMBL/GenBank/DDBJ databases">
        <title>Draft Genome Sequences of Anaerolinea thermolimosa IMO-1, Bellilinea caldifistulae GOMI-1, Leptolinea tardivitalis YMTK-2, Levilinea saccharolytica KIBI-1,Longilinea arvoryzae KOME-1, Previously Described as Members of the Anaerolineaceae (Chloroflexi).</title>
        <authorList>
            <person name="Sekiguchi Y."/>
            <person name="Ohashi A."/>
            <person name="Matsuura N."/>
            <person name="Tourlousse M.D."/>
        </authorList>
    </citation>
    <scope>NUCLEOTIDE SEQUENCE [LARGE SCALE GENOMIC DNA]</scope>
    <source>
        <strain evidence="5">KOME-1</strain>
    </source>
</reference>
<dbReference type="Pfam" id="PF13302">
    <property type="entry name" value="Acetyltransf_3"/>
    <property type="match status" value="1"/>
</dbReference>
<name>A0A0S7B9B5_9CHLR</name>
<dbReference type="RefSeq" id="WP_075073348.1">
    <property type="nucleotide sequence ID" value="NZ_DF967972.1"/>
</dbReference>
<keyword evidence="1 5" id="KW-0808">Transferase</keyword>
<dbReference type="OrthoDB" id="9799321at2"/>
<dbReference type="PROSITE" id="PS51186">
    <property type="entry name" value="GNAT"/>
    <property type="match status" value="1"/>
</dbReference>
<keyword evidence="6" id="KW-1185">Reference proteome</keyword>
<evidence type="ECO:0000313" key="6">
    <source>
        <dbReference type="Proteomes" id="UP000055060"/>
    </source>
</evidence>
<dbReference type="InterPro" id="IPR016181">
    <property type="entry name" value="Acyl_CoA_acyltransferase"/>
</dbReference>
<protein>
    <submittedName>
        <fullName evidence="5">Acetyltransferase</fullName>
    </submittedName>
</protein>
<evidence type="ECO:0000313" key="5">
    <source>
        <dbReference type="EMBL" id="GAP14060.1"/>
    </source>
</evidence>
<dbReference type="PANTHER" id="PTHR43792:SF8">
    <property type="entry name" value="[RIBOSOMAL PROTEIN US5]-ALANINE N-ACETYLTRANSFERASE"/>
    <property type="match status" value="1"/>
</dbReference>
<evidence type="ECO:0000256" key="2">
    <source>
        <dbReference type="ARBA" id="ARBA00023315"/>
    </source>
</evidence>
<gene>
    <name evidence="5" type="ORF">LARV_01822</name>
</gene>
<dbReference type="SUPFAM" id="SSF55729">
    <property type="entry name" value="Acyl-CoA N-acyltransferases (Nat)"/>
    <property type="match status" value="1"/>
</dbReference>
<dbReference type="Proteomes" id="UP000055060">
    <property type="component" value="Unassembled WGS sequence"/>
</dbReference>
<sequence length="201" mass="23594">MQNEITKKSKHHLICGQRIELVPITPEHMDFMCRVETDVTLWYYEESVITDEKLVRRKFTDRINRDDVYDFIVRRISDGVPVGVVYTWQYIGERKIWEIGYALLPEFQGNGFCLESVRLLISFIFGELGAHKIVGMCNSENLRSASVMQKAGMSKQGVFREEYYWRGQWVDQFYFSLLEREYRSDYGNNRLALTSATASGR</sequence>
<organism evidence="5">
    <name type="scientific">Longilinea arvoryzae</name>
    <dbReference type="NCBI Taxonomy" id="360412"/>
    <lineage>
        <taxon>Bacteria</taxon>
        <taxon>Bacillati</taxon>
        <taxon>Chloroflexota</taxon>
        <taxon>Anaerolineae</taxon>
        <taxon>Anaerolineales</taxon>
        <taxon>Anaerolineaceae</taxon>
        <taxon>Longilinea</taxon>
    </lineage>
</organism>
<dbReference type="AlphaFoldDB" id="A0A0S7B9B5"/>
<accession>A0A0S7B9B5</accession>
<dbReference type="GO" id="GO:0016747">
    <property type="term" value="F:acyltransferase activity, transferring groups other than amino-acyl groups"/>
    <property type="evidence" value="ECO:0007669"/>
    <property type="project" value="InterPro"/>
</dbReference>
<evidence type="ECO:0000259" key="4">
    <source>
        <dbReference type="PROSITE" id="PS51186"/>
    </source>
</evidence>
<evidence type="ECO:0000256" key="3">
    <source>
        <dbReference type="ARBA" id="ARBA00038502"/>
    </source>
</evidence>
<keyword evidence="2" id="KW-0012">Acyltransferase</keyword>